<dbReference type="EMBL" id="BAABME010015406">
    <property type="protein sequence ID" value="GAA0141013.1"/>
    <property type="molecule type" value="Genomic_DNA"/>
</dbReference>
<proteinExistence type="predicted"/>
<dbReference type="Proteomes" id="UP001454036">
    <property type="component" value="Unassembled WGS sequence"/>
</dbReference>
<gene>
    <name evidence="2" type="ORF">LIER_35316</name>
</gene>
<protein>
    <recommendedName>
        <fullName evidence="1">Retrotransposon Copia-like N-terminal domain-containing protein</fullName>
    </recommendedName>
</protein>
<dbReference type="InterPro" id="IPR029472">
    <property type="entry name" value="Copia-like_N"/>
</dbReference>
<name>A0AAV3NQ13_LITER</name>
<evidence type="ECO:0000313" key="3">
    <source>
        <dbReference type="Proteomes" id="UP001454036"/>
    </source>
</evidence>
<evidence type="ECO:0000259" key="1">
    <source>
        <dbReference type="Pfam" id="PF14244"/>
    </source>
</evidence>
<reference evidence="2 3" key="1">
    <citation type="submission" date="2024-01" db="EMBL/GenBank/DDBJ databases">
        <title>The complete chloroplast genome sequence of Lithospermum erythrorhizon: insights into the phylogenetic relationship among Boraginaceae species and the maternal lineages of purple gromwells.</title>
        <authorList>
            <person name="Okada T."/>
            <person name="Watanabe K."/>
        </authorList>
    </citation>
    <scope>NUCLEOTIDE SEQUENCE [LARGE SCALE GENOMIC DNA]</scope>
</reference>
<accession>A0AAV3NQ13</accession>
<dbReference type="Pfam" id="PF14244">
    <property type="entry name" value="Retrotran_gag_3"/>
    <property type="match status" value="1"/>
</dbReference>
<feature type="domain" description="Retrotransposon Copia-like N-terminal" evidence="1">
    <location>
        <begin position="2"/>
        <end position="34"/>
    </location>
</feature>
<dbReference type="PANTHER" id="PTHR37610:SF6">
    <property type="entry name" value="GAG-POLYPEPTIDE OF LTR COPIA-TYPE-RELATED"/>
    <property type="match status" value="1"/>
</dbReference>
<sequence length="141" mass="16443">MLNQHTFHYWKRSVEISLMAKNKLGFVNEKFPRPHDPLLAAHWDRCNGMVIAWLLHSVDRDIAEIDHSTVHVTSILQHQQIMQLLMGFNDCYTTMSGSILIMKPFPNFSKVLQLLLQEEKQREICYTSQVVAKASIRYTQT</sequence>
<comment type="caution">
    <text evidence="2">The sequence shown here is derived from an EMBL/GenBank/DDBJ whole genome shotgun (WGS) entry which is preliminary data.</text>
</comment>
<evidence type="ECO:0000313" key="2">
    <source>
        <dbReference type="EMBL" id="GAA0141013.1"/>
    </source>
</evidence>
<dbReference type="AlphaFoldDB" id="A0AAV3NQ13"/>
<organism evidence="2 3">
    <name type="scientific">Lithospermum erythrorhizon</name>
    <name type="common">Purple gromwell</name>
    <name type="synonym">Lithospermum officinale var. erythrorhizon</name>
    <dbReference type="NCBI Taxonomy" id="34254"/>
    <lineage>
        <taxon>Eukaryota</taxon>
        <taxon>Viridiplantae</taxon>
        <taxon>Streptophyta</taxon>
        <taxon>Embryophyta</taxon>
        <taxon>Tracheophyta</taxon>
        <taxon>Spermatophyta</taxon>
        <taxon>Magnoliopsida</taxon>
        <taxon>eudicotyledons</taxon>
        <taxon>Gunneridae</taxon>
        <taxon>Pentapetalae</taxon>
        <taxon>asterids</taxon>
        <taxon>lamiids</taxon>
        <taxon>Boraginales</taxon>
        <taxon>Boraginaceae</taxon>
        <taxon>Boraginoideae</taxon>
        <taxon>Lithospermeae</taxon>
        <taxon>Lithospermum</taxon>
    </lineage>
</organism>
<keyword evidence="3" id="KW-1185">Reference proteome</keyword>
<dbReference type="PANTHER" id="PTHR37610">
    <property type="entry name" value="CCHC-TYPE DOMAIN-CONTAINING PROTEIN"/>
    <property type="match status" value="1"/>
</dbReference>